<dbReference type="Pfam" id="PF00768">
    <property type="entry name" value="Peptidase_S11"/>
    <property type="match status" value="1"/>
</dbReference>
<dbReference type="InterPro" id="IPR050979">
    <property type="entry name" value="LD-transpeptidase"/>
</dbReference>
<dbReference type="GO" id="GO:0071972">
    <property type="term" value="F:peptidoglycan L,D-transpeptidase activity"/>
    <property type="evidence" value="ECO:0007669"/>
    <property type="project" value="TreeGrafter"/>
</dbReference>
<evidence type="ECO:0000256" key="5">
    <source>
        <dbReference type="ARBA" id="ARBA00022801"/>
    </source>
</evidence>
<evidence type="ECO:0000256" key="2">
    <source>
        <dbReference type="ARBA" id="ARBA00007164"/>
    </source>
</evidence>
<dbReference type="Gene3D" id="3.40.710.10">
    <property type="entry name" value="DD-peptidase/beta-lactamase superfamily"/>
    <property type="match status" value="1"/>
</dbReference>
<evidence type="ECO:0000256" key="12">
    <source>
        <dbReference type="RuleBase" id="RU004016"/>
    </source>
</evidence>
<dbReference type="InterPro" id="IPR005490">
    <property type="entry name" value="LD_TPept_cat_dom"/>
</dbReference>
<dbReference type="UniPathway" id="UPA00219"/>
<dbReference type="InterPro" id="IPR012338">
    <property type="entry name" value="Beta-lactam/transpept-like"/>
</dbReference>
<evidence type="ECO:0000256" key="13">
    <source>
        <dbReference type="SAM" id="Phobius"/>
    </source>
</evidence>
<dbReference type="Gene3D" id="2.40.440.10">
    <property type="entry name" value="L,D-transpeptidase catalytic domain-like"/>
    <property type="match status" value="1"/>
</dbReference>
<evidence type="ECO:0000256" key="8">
    <source>
        <dbReference type="ARBA" id="ARBA00023316"/>
    </source>
</evidence>
<feature type="active site" description="Proton donor/acceptor" evidence="11">
    <location>
        <position position="155"/>
    </location>
</feature>
<comment type="caution">
    <text evidence="15">The sequence shown here is derived from an EMBL/GenBank/DDBJ whole genome shotgun (WGS) entry which is preliminary data.</text>
</comment>
<evidence type="ECO:0000256" key="1">
    <source>
        <dbReference type="ARBA" id="ARBA00004752"/>
    </source>
</evidence>
<evidence type="ECO:0000256" key="7">
    <source>
        <dbReference type="ARBA" id="ARBA00022984"/>
    </source>
</evidence>
<dbReference type="PRINTS" id="PR00725">
    <property type="entry name" value="DADACBPTASE1"/>
</dbReference>
<sequence>MKKFKIFIFIFLTLIIGLGAGGLGGYFYGFKQVYQKNISSILAEFPEQKESGDALKFGSYQILENEEFFNKTKNNLIYQKFDFINVNLSEMKLQFYKEGQLAKDYPILSKGREGSWWETPAGLYQVELKEKKHFSSMGRVWMPYSLEFQGNFFIHGETYYPDGTPTTNRYTGGCVRLATADVKDLYSRVKIGTPVLVFDKKFEKDNFIYQFKKPEISPKNYLVIDLKNNSEILEKNSEEKVSIASITKLVTALVASEYINLSKEITITDKMLVETSIKRLEKNKKYSAFELLHPLLLESSNEAAVALSYFLGPSRFVQLMNLKAKAVGMENSFFVDPAGLGPKNISTSKDLGMLARYLYYNRSFILDITRGKLYDSFFNNEFKGKLKNLNHFADNPEFKGGKIGFTNAAGKTMLSIFEININGQTRPIAIIVLGSEDEINDTQKILTWLEKTF</sequence>
<keyword evidence="7 11" id="KW-0573">Peptidoglycan synthesis</keyword>
<dbReference type="EMBL" id="PCWR01000070">
    <property type="protein sequence ID" value="PIR06012.1"/>
    <property type="molecule type" value="Genomic_DNA"/>
</dbReference>
<feature type="active site" description="Acyl-ester intermediate" evidence="9">
    <location>
        <position position="245"/>
    </location>
</feature>
<dbReference type="Proteomes" id="UP000228867">
    <property type="component" value="Unassembled WGS sequence"/>
</dbReference>
<reference evidence="15 16" key="1">
    <citation type="submission" date="2017-09" db="EMBL/GenBank/DDBJ databases">
        <title>Depth-based differentiation of microbial function through sediment-hosted aquifers and enrichment of novel symbionts in the deep terrestrial subsurface.</title>
        <authorList>
            <person name="Probst A.J."/>
            <person name="Ladd B."/>
            <person name="Jarett J.K."/>
            <person name="Geller-Mcgrath D.E."/>
            <person name="Sieber C.M."/>
            <person name="Emerson J.B."/>
            <person name="Anantharaman K."/>
            <person name="Thomas B.C."/>
            <person name="Malmstrom R."/>
            <person name="Stieglmeier M."/>
            <person name="Klingl A."/>
            <person name="Woyke T."/>
            <person name="Ryan C.M."/>
            <person name="Banfield J.F."/>
        </authorList>
    </citation>
    <scope>NUCLEOTIDE SEQUENCE [LARGE SCALE GENOMIC DNA]</scope>
    <source>
        <strain evidence="15">CG11_big_fil_rev_8_21_14_0_20_38_23</strain>
    </source>
</reference>
<proteinExistence type="inferred from homology"/>
<evidence type="ECO:0000256" key="11">
    <source>
        <dbReference type="PROSITE-ProRule" id="PRU01373"/>
    </source>
</evidence>
<feature type="domain" description="L,D-TPase catalytic" evidence="14">
    <location>
        <begin position="82"/>
        <end position="198"/>
    </location>
</feature>
<evidence type="ECO:0000256" key="9">
    <source>
        <dbReference type="PIRSR" id="PIRSR618044-1"/>
    </source>
</evidence>
<evidence type="ECO:0000256" key="10">
    <source>
        <dbReference type="PIRSR" id="PIRSR618044-2"/>
    </source>
</evidence>
<dbReference type="GO" id="GO:0008360">
    <property type="term" value="P:regulation of cell shape"/>
    <property type="evidence" value="ECO:0007669"/>
    <property type="project" value="UniProtKB-UniRule"/>
</dbReference>
<evidence type="ECO:0000256" key="6">
    <source>
        <dbReference type="ARBA" id="ARBA00022960"/>
    </source>
</evidence>
<dbReference type="GO" id="GO:0016740">
    <property type="term" value="F:transferase activity"/>
    <property type="evidence" value="ECO:0007669"/>
    <property type="project" value="UniProtKB-KW"/>
</dbReference>
<dbReference type="GO" id="GO:0018104">
    <property type="term" value="P:peptidoglycan-protein cross-linking"/>
    <property type="evidence" value="ECO:0007669"/>
    <property type="project" value="TreeGrafter"/>
</dbReference>
<keyword evidence="6 11" id="KW-0133">Cell shape</keyword>
<evidence type="ECO:0000259" key="14">
    <source>
        <dbReference type="PROSITE" id="PS52029"/>
    </source>
</evidence>
<keyword evidence="13" id="KW-1133">Transmembrane helix</keyword>
<dbReference type="Pfam" id="PF03734">
    <property type="entry name" value="YkuD"/>
    <property type="match status" value="1"/>
</dbReference>
<gene>
    <name evidence="15" type="ORF">COV54_03530</name>
</gene>
<name>A0A2H0NAU0_9BACT</name>
<accession>A0A2H0NAU0</accession>
<dbReference type="GO" id="GO:0009002">
    <property type="term" value="F:serine-type D-Ala-D-Ala carboxypeptidase activity"/>
    <property type="evidence" value="ECO:0007669"/>
    <property type="project" value="InterPro"/>
</dbReference>
<dbReference type="PROSITE" id="PS52029">
    <property type="entry name" value="LD_TPASE"/>
    <property type="match status" value="1"/>
</dbReference>
<dbReference type="GO" id="GO:0006508">
    <property type="term" value="P:proteolysis"/>
    <property type="evidence" value="ECO:0007669"/>
    <property type="project" value="InterPro"/>
</dbReference>
<feature type="active site" evidence="9">
    <location>
        <position position="299"/>
    </location>
</feature>
<evidence type="ECO:0000256" key="4">
    <source>
        <dbReference type="ARBA" id="ARBA00022729"/>
    </source>
</evidence>
<keyword evidence="5" id="KW-0378">Hydrolase</keyword>
<comment type="similarity">
    <text evidence="2 12">Belongs to the peptidase S11 family.</text>
</comment>
<dbReference type="GO" id="GO:0071555">
    <property type="term" value="P:cell wall organization"/>
    <property type="evidence" value="ECO:0007669"/>
    <property type="project" value="UniProtKB-UniRule"/>
</dbReference>
<dbReference type="PANTHER" id="PTHR30582">
    <property type="entry name" value="L,D-TRANSPEPTIDASE"/>
    <property type="match status" value="1"/>
</dbReference>
<dbReference type="InterPro" id="IPR001967">
    <property type="entry name" value="Peptidase_S11_N"/>
</dbReference>
<dbReference type="PANTHER" id="PTHR30582:SF2">
    <property type="entry name" value="L,D-TRANSPEPTIDASE YCIB-RELATED"/>
    <property type="match status" value="1"/>
</dbReference>
<evidence type="ECO:0000313" key="15">
    <source>
        <dbReference type="EMBL" id="PIR06012.1"/>
    </source>
</evidence>
<feature type="transmembrane region" description="Helical" evidence="13">
    <location>
        <begin position="7"/>
        <end position="28"/>
    </location>
</feature>
<dbReference type="CDD" id="cd16913">
    <property type="entry name" value="YkuD_like"/>
    <property type="match status" value="1"/>
</dbReference>
<dbReference type="AlphaFoldDB" id="A0A2H0NAU0"/>
<keyword evidence="13" id="KW-0812">Transmembrane</keyword>
<comment type="pathway">
    <text evidence="1 11">Cell wall biogenesis; peptidoglycan biosynthesis.</text>
</comment>
<protein>
    <recommendedName>
        <fullName evidence="14">L,D-TPase catalytic domain-containing protein</fullName>
    </recommendedName>
</protein>
<feature type="binding site" evidence="10">
    <location>
        <position position="402"/>
    </location>
    <ligand>
        <name>substrate</name>
    </ligand>
</feature>
<feature type="active site" description="Proton acceptor" evidence="9">
    <location>
        <position position="248"/>
    </location>
</feature>
<evidence type="ECO:0000256" key="3">
    <source>
        <dbReference type="ARBA" id="ARBA00022679"/>
    </source>
</evidence>
<dbReference type="SUPFAM" id="SSF56601">
    <property type="entry name" value="beta-lactamase/transpeptidase-like"/>
    <property type="match status" value="1"/>
</dbReference>
<keyword evidence="3" id="KW-0808">Transferase</keyword>
<evidence type="ECO:0000313" key="16">
    <source>
        <dbReference type="Proteomes" id="UP000228867"/>
    </source>
</evidence>
<keyword evidence="4" id="KW-0732">Signal</keyword>
<dbReference type="SUPFAM" id="SSF141523">
    <property type="entry name" value="L,D-transpeptidase catalytic domain-like"/>
    <property type="match status" value="1"/>
</dbReference>
<dbReference type="InterPro" id="IPR018044">
    <property type="entry name" value="Peptidase_S11"/>
</dbReference>
<feature type="active site" description="Nucleophile" evidence="11">
    <location>
        <position position="174"/>
    </location>
</feature>
<dbReference type="GO" id="GO:0005576">
    <property type="term" value="C:extracellular region"/>
    <property type="evidence" value="ECO:0007669"/>
    <property type="project" value="TreeGrafter"/>
</dbReference>
<organism evidence="15 16">
    <name type="scientific">Candidatus Jorgensenbacteria bacterium CG11_big_fil_rev_8_21_14_0_20_38_23</name>
    <dbReference type="NCBI Taxonomy" id="1974594"/>
    <lineage>
        <taxon>Bacteria</taxon>
        <taxon>Candidatus Joergenseniibacteriota</taxon>
    </lineage>
</organism>
<keyword evidence="13" id="KW-0472">Membrane</keyword>
<dbReference type="InterPro" id="IPR038063">
    <property type="entry name" value="Transpep_catalytic_dom"/>
</dbReference>
<keyword evidence="8 11" id="KW-0961">Cell wall biogenesis/degradation</keyword>